<feature type="transmembrane region" description="Helical" evidence="2">
    <location>
        <begin position="135"/>
        <end position="151"/>
    </location>
</feature>
<evidence type="ECO:0000313" key="3">
    <source>
        <dbReference type="EMBL" id="MCK8779750.1"/>
    </source>
</evidence>
<comment type="caution">
    <text evidence="3">The sequence shown here is derived from an EMBL/GenBank/DDBJ whole genome shotgun (WGS) entry which is preliminary data.</text>
</comment>
<feature type="region of interest" description="Disordered" evidence="1">
    <location>
        <begin position="1"/>
        <end position="63"/>
    </location>
</feature>
<keyword evidence="2" id="KW-0812">Transmembrane</keyword>
<dbReference type="RefSeq" id="WP_248682458.1">
    <property type="nucleotide sequence ID" value="NZ_JALPRY010000008.1"/>
</dbReference>
<protein>
    <recommendedName>
        <fullName evidence="5">DUF883 domain-containing protein</fullName>
    </recommendedName>
</protein>
<evidence type="ECO:0000313" key="4">
    <source>
        <dbReference type="Proteomes" id="UP001202827"/>
    </source>
</evidence>
<dbReference type="EMBL" id="JALPRY010000008">
    <property type="protein sequence ID" value="MCK8779750.1"/>
    <property type="molecule type" value="Genomic_DNA"/>
</dbReference>
<keyword evidence="2" id="KW-0472">Membrane</keyword>
<organism evidence="3 4">
    <name type="scientific">Neorhizobium turbinariae</name>
    <dbReference type="NCBI Taxonomy" id="2937795"/>
    <lineage>
        <taxon>Bacteria</taxon>
        <taxon>Pseudomonadati</taxon>
        <taxon>Pseudomonadota</taxon>
        <taxon>Alphaproteobacteria</taxon>
        <taxon>Hyphomicrobiales</taxon>
        <taxon>Rhizobiaceae</taxon>
        <taxon>Rhizobium/Agrobacterium group</taxon>
        <taxon>Neorhizobium</taxon>
    </lineage>
</organism>
<name>A0ABT0IPF0_9HYPH</name>
<accession>A0ABT0IPF0</accession>
<evidence type="ECO:0000256" key="2">
    <source>
        <dbReference type="SAM" id="Phobius"/>
    </source>
</evidence>
<feature type="compositionally biased region" description="Polar residues" evidence="1">
    <location>
        <begin position="41"/>
        <end position="50"/>
    </location>
</feature>
<dbReference type="Proteomes" id="UP001202827">
    <property type="component" value="Unassembled WGS sequence"/>
</dbReference>
<gene>
    <name evidence="3" type="ORF">M0654_07090</name>
</gene>
<sequence>MAPQKSPAVVALEQEQAAQNRLPADAELDKGLKDTFPASDPVSTTRTSIPTGAGPAESNIDESPRVAEALAASGDTSSYEGSATEASEEVQALRREVARLRESAAEIGYASVRVAQSEAEVVLDDVRDRVRKRPLAAVGIAALIGYIWGLTR</sequence>
<proteinExistence type="predicted"/>
<evidence type="ECO:0000256" key="1">
    <source>
        <dbReference type="SAM" id="MobiDB-lite"/>
    </source>
</evidence>
<keyword evidence="4" id="KW-1185">Reference proteome</keyword>
<evidence type="ECO:0008006" key="5">
    <source>
        <dbReference type="Google" id="ProtNLM"/>
    </source>
</evidence>
<feature type="compositionally biased region" description="Low complexity" evidence="1">
    <location>
        <begin position="8"/>
        <end position="19"/>
    </location>
</feature>
<keyword evidence="2" id="KW-1133">Transmembrane helix</keyword>
<reference evidence="3 4" key="1">
    <citation type="submission" date="2022-04" db="EMBL/GenBank/DDBJ databases">
        <title>Rhizobium coralii sp. nov., isolated from coral Turbinaria peltata.</title>
        <authorList>
            <person name="Sun H."/>
        </authorList>
    </citation>
    <scope>NUCLEOTIDE SEQUENCE [LARGE SCALE GENOMIC DNA]</scope>
    <source>
        <strain evidence="3 4">NTR19</strain>
    </source>
</reference>